<dbReference type="GO" id="GO:0005886">
    <property type="term" value="C:plasma membrane"/>
    <property type="evidence" value="ECO:0007669"/>
    <property type="project" value="UniProtKB-SubCell"/>
</dbReference>
<feature type="transmembrane region" description="Helical" evidence="8">
    <location>
        <begin position="262"/>
        <end position="283"/>
    </location>
</feature>
<evidence type="ECO:0000256" key="1">
    <source>
        <dbReference type="ARBA" id="ARBA00004651"/>
    </source>
</evidence>
<keyword evidence="2" id="KW-1003">Cell membrane</keyword>
<feature type="transmembrane region" description="Helical" evidence="8">
    <location>
        <begin position="341"/>
        <end position="360"/>
    </location>
</feature>
<comment type="caution">
    <text evidence="10">The sequence shown here is derived from an EMBL/GenBank/DDBJ whole genome shotgun (WGS) entry which is preliminary data.</text>
</comment>
<keyword evidence="7 8" id="KW-0472">Membrane</keyword>
<reference evidence="10 11" key="1">
    <citation type="journal article" date="2016" name="Nat. Commun.">
        <title>Thousands of microbial genomes shed light on interconnected biogeochemical processes in an aquifer system.</title>
        <authorList>
            <person name="Anantharaman K."/>
            <person name="Brown C.T."/>
            <person name="Hug L.A."/>
            <person name="Sharon I."/>
            <person name="Castelle C.J."/>
            <person name="Probst A.J."/>
            <person name="Thomas B.C."/>
            <person name="Singh A."/>
            <person name="Wilkins M.J."/>
            <person name="Karaoz U."/>
            <person name="Brodie E.L."/>
            <person name="Williams K.H."/>
            <person name="Hubbard S.S."/>
            <person name="Banfield J.F."/>
        </authorList>
    </citation>
    <scope>NUCLEOTIDE SEQUENCE [LARGE SCALE GENOMIC DNA]</scope>
</reference>
<evidence type="ECO:0000256" key="7">
    <source>
        <dbReference type="ARBA" id="ARBA00023136"/>
    </source>
</evidence>
<feature type="transmembrane region" description="Helical" evidence="8">
    <location>
        <begin position="290"/>
        <end position="306"/>
    </location>
</feature>
<evidence type="ECO:0000256" key="8">
    <source>
        <dbReference type="SAM" id="Phobius"/>
    </source>
</evidence>
<feature type="transmembrane region" description="Helical" evidence="8">
    <location>
        <begin position="95"/>
        <end position="111"/>
    </location>
</feature>
<keyword evidence="4" id="KW-0808">Transferase</keyword>
<evidence type="ECO:0000313" key="10">
    <source>
        <dbReference type="EMBL" id="OGY12458.1"/>
    </source>
</evidence>
<sequence length="491" mass="55958">MKKIIFQILLFFISISPFILSNYLLFLKDPPIWPDEPVFLNMANNLVTIGKLAMNIVGDPNAEQSGGGYPPLYFYILGVWTSTFGNSIETVRSMSLLLAFFSLLVFFLLANKIFNNFRLAAIGTFILSLDVHFSRSSRTGRMEILTFFFFLLSILLLLCAQKSKKFFWYLFSGFAAALATLSHAAGFVAPIVLMVGELTVPENNRKKLCKILILIIPTVLLNLIWIVSKKGSVDFIASAFSIQFQDKASKIPYIFVLFQSDFSWCLLFLAYATIIATSLILLIKFFKREHLFILTGSIVSAMFVIFGKEGGYIIYLQPFIVLNIIYVLTKRVELINETAKIGIVCLALIVIVSYINIQFFNNDNIGITRSGVNSIWDSKNYNYHQFSNEIAEKLPKNKNLTLFLSAAPDPYFDLVKNSQYRIYEMVSPSAPLSDSLYKKLLDSTDYIIFTWIPHQYLADYINKNKEEFIHVGQEDTYQATIVKLKPLKDRI</sequence>
<proteinExistence type="predicted"/>
<feature type="transmembrane region" description="Helical" evidence="8">
    <location>
        <begin position="312"/>
        <end position="329"/>
    </location>
</feature>
<keyword evidence="3" id="KW-0328">Glycosyltransferase</keyword>
<feature type="transmembrane region" description="Helical" evidence="8">
    <location>
        <begin position="208"/>
        <end position="227"/>
    </location>
</feature>
<keyword evidence="6 8" id="KW-1133">Transmembrane helix</keyword>
<keyword evidence="5 8" id="KW-0812">Transmembrane</keyword>
<evidence type="ECO:0000256" key="5">
    <source>
        <dbReference type="ARBA" id="ARBA00022692"/>
    </source>
</evidence>
<dbReference type="PANTHER" id="PTHR33908">
    <property type="entry name" value="MANNOSYLTRANSFERASE YKCB-RELATED"/>
    <property type="match status" value="1"/>
</dbReference>
<dbReference type="Pfam" id="PF13231">
    <property type="entry name" value="PMT_2"/>
    <property type="match status" value="1"/>
</dbReference>
<evidence type="ECO:0000256" key="2">
    <source>
        <dbReference type="ARBA" id="ARBA00022475"/>
    </source>
</evidence>
<dbReference type="InterPro" id="IPR038731">
    <property type="entry name" value="RgtA/B/C-like"/>
</dbReference>
<feature type="domain" description="Glycosyltransferase RgtA/B/C/D-like" evidence="9">
    <location>
        <begin position="70"/>
        <end position="223"/>
    </location>
</feature>
<dbReference type="GO" id="GO:0009103">
    <property type="term" value="P:lipopolysaccharide biosynthetic process"/>
    <property type="evidence" value="ECO:0007669"/>
    <property type="project" value="UniProtKB-ARBA"/>
</dbReference>
<evidence type="ECO:0000256" key="3">
    <source>
        <dbReference type="ARBA" id="ARBA00022676"/>
    </source>
</evidence>
<gene>
    <name evidence="10" type="ORF">A3A77_00575</name>
</gene>
<feature type="transmembrane region" description="Helical" evidence="8">
    <location>
        <begin position="169"/>
        <end position="196"/>
    </location>
</feature>
<evidence type="ECO:0000256" key="4">
    <source>
        <dbReference type="ARBA" id="ARBA00022679"/>
    </source>
</evidence>
<accession>A0A1G1VAH9</accession>
<protein>
    <recommendedName>
        <fullName evidence="9">Glycosyltransferase RgtA/B/C/D-like domain-containing protein</fullName>
    </recommendedName>
</protein>
<name>A0A1G1VAH9_9BACT</name>
<organism evidence="10 11">
    <name type="scientific">Candidatus Blackburnbacteria bacterium RIFCSPLOWO2_01_FULL_40_20</name>
    <dbReference type="NCBI Taxonomy" id="1797519"/>
    <lineage>
        <taxon>Bacteria</taxon>
        <taxon>Candidatus Blackburniibacteriota</taxon>
    </lineage>
</organism>
<evidence type="ECO:0000259" key="9">
    <source>
        <dbReference type="Pfam" id="PF13231"/>
    </source>
</evidence>
<evidence type="ECO:0000313" key="11">
    <source>
        <dbReference type="Proteomes" id="UP000178659"/>
    </source>
</evidence>
<evidence type="ECO:0000256" key="6">
    <source>
        <dbReference type="ARBA" id="ARBA00022989"/>
    </source>
</evidence>
<dbReference type="Proteomes" id="UP000178659">
    <property type="component" value="Unassembled WGS sequence"/>
</dbReference>
<dbReference type="GO" id="GO:0016763">
    <property type="term" value="F:pentosyltransferase activity"/>
    <property type="evidence" value="ECO:0007669"/>
    <property type="project" value="TreeGrafter"/>
</dbReference>
<dbReference type="EMBL" id="MHCC01000027">
    <property type="protein sequence ID" value="OGY12458.1"/>
    <property type="molecule type" value="Genomic_DNA"/>
</dbReference>
<dbReference type="PANTHER" id="PTHR33908:SF11">
    <property type="entry name" value="MEMBRANE PROTEIN"/>
    <property type="match status" value="1"/>
</dbReference>
<feature type="transmembrane region" description="Helical" evidence="8">
    <location>
        <begin position="145"/>
        <end position="163"/>
    </location>
</feature>
<dbReference type="AlphaFoldDB" id="A0A1G1VAH9"/>
<feature type="transmembrane region" description="Helical" evidence="8">
    <location>
        <begin position="7"/>
        <end position="26"/>
    </location>
</feature>
<comment type="subcellular location">
    <subcellularLocation>
        <location evidence="1">Cell membrane</location>
        <topology evidence="1">Multi-pass membrane protein</topology>
    </subcellularLocation>
</comment>
<dbReference type="InterPro" id="IPR050297">
    <property type="entry name" value="LipidA_mod_glycosyltrf_83"/>
</dbReference>